<feature type="chain" id="PRO_5040827031" description="Metallo-beta-lactamase domain-containing protein" evidence="1">
    <location>
        <begin position="32"/>
        <end position="326"/>
    </location>
</feature>
<sequence length="326" mass="35108">MSGKRVDRRRFLRSATVGATVVSVASGGAYAASAADENRAASPGANGRRAAATFRWFGTAGWRIDVGARTLLVDPYLSRYDTGMFTGPFDPTTELTVATGTIDQHVGKPETVLVTHSHWDHFNDVPYIAQRTGARVIGTMTTYNLALASDVPSGQLGLVKGGEVLDFGSYTVEVIASLHSRNAAYSVALPGVRLTRPEKPQTVADLPEGDTLAYQVTVKNGPSVFLMGGSDFVERNVAGLSPDIAMIAMQASDSTYAYAERILTALGRPSVVVPVHWDDFETELTNPPKPDPQVKPHLDAFVAAVRKISPRTKVVLPQYLTPYRFV</sequence>
<name>A0A9W6RJ96_9ACTN</name>
<protein>
    <recommendedName>
        <fullName evidence="2">Metallo-beta-lactamase domain-containing protein</fullName>
    </recommendedName>
</protein>
<dbReference type="EMBL" id="BSTJ01000003">
    <property type="protein sequence ID" value="GLY74920.1"/>
    <property type="molecule type" value="Genomic_DNA"/>
</dbReference>
<evidence type="ECO:0000259" key="2">
    <source>
        <dbReference type="SMART" id="SM00849"/>
    </source>
</evidence>
<dbReference type="Proteomes" id="UP001165135">
    <property type="component" value="Unassembled WGS sequence"/>
</dbReference>
<dbReference type="PROSITE" id="PS51318">
    <property type="entry name" value="TAT"/>
    <property type="match status" value="1"/>
</dbReference>
<dbReference type="SUPFAM" id="SSF56281">
    <property type="entry name" value="Metallo-hydrolase/oxidoreductase"/>
    <property type="match status" value="1"/>
</dbReference>
<dbReference type="RefSeq" id="WP_285621188.1">
    <property type="nucleotide sequence ID" value="NZ_BSTJ01000003.1"/>
</dbReference>
<keyword evidence="1" id="KW-0732">Signal</keyword>
<reference evidence="3" key="1">
    <citation type="submission" date="2023-03" db="EMBL/GenBank/DDBJ databases">
        <title>Actinoallomurus iriomotensis NBRC 103681.</title>
        <authorList>
            <person name="Ichikawa N."/>
            <person name="Sato H."/>
            <person name="Tonouchi N."/>
        </authorList>
    </citation>
    <scope>NUCLEOTIDE SEQUENCE</scope>
    <source>
        <strain evidence="3">NBRC 103681</strain>
    </source>
</reference>
<dbReference type="Gene3D" id="3.60.15.10">
    <property type="entry name" value="Ribonuclease Z/Hydroxyacylglutathione hydrolase-like"/>
    <property type="match status" value="1"/>
</dbReference>
<dbReference type="AlphaFoldDB" id="A0A9W6RJ96"/>
<dbReference type="PANTHER" id="PTHR43546">
    <property type="entry name" value="UPF0173 METAL-DEPENDENT HYDROLASE MJ1163-RELATED"/>
    <property type="match status" value="1"/>
</dbReference>
<dbReference type="InterPro" id="IPR001279">
    <property type="entry name" value="Metallo-B-lactamas"/>
</dbReference>
<comment type="caution">
    <text evidence="3">The sequence shown here is derived from an EMBL/GenBank/DDBJ whole genome shotgun (WGS) entry which is preliminary data.</text>
</comment>
<proteinExistence type="predicted"/>
<evidence type="ECO:0000313" key="3">
    <source>
        <dbReference type="EMBL" id="GLY74920.1"/>
    </source>
</evidence>
<feature type="signal peptide" evidence="1">
    <location>
        <begin position="1"/>
        <end position="31"/>
    </location>
</feature>
<accession>A0A9W6RJ96</accession>
<dbReference type="SMART" id="SM00849">
    <property type="entry name" value="Lactamase_B"/>
    <property type="match status" value="1"/>
</dbReference>
<feature type="domain" description="Metallo-beta-lactamase" evidence="2">
    <location>
        <begin position="58"/>
        <end position="276"/>
    </location>
</feature>
<evidence type="ECO:0000313" key="4">
    <source>
        <dbReference type="Proteomes" id="UP001165135"/>
    </source>
</evidence>
<gene>
    <name evidence="3" type="ORF">Airi01_031870</name>
</gene>
<dbReference type="Pfam" id="PF13483">
    <property type="entry name" value="Lactamase_B_3"/>
    <property type="match status" value="1"/>
</dbReference>
<dbReference type="PANTHER" id="PTHR43546:SF3">
    <property type="entry name" value="UPF0173 METAL-DEPENDENT HYDROLASE MJ1163"/>
    <property type="match status" value="1"/>
</dbReference>
<dbReference type="CDD" id="cd06262">
    <property type="entry name" value="metallo-hydrolase-like_MBL-fold"/>
    <property type="match status" value="1"/>
</dbReference>
<evidence type="ECO:0000256" key="1">
    <source>
        <dbReference type="SAM" id="SignalP"/>
    </source>
</evidence>
<organism evidence="3 4">
    <name type="scientific">Actinoallomurus iriomotensis</name>
    <dbReference type="NCBI Taxonomy" id="478107"/>
    <lineage>
        <taxon>Bacteria</taxon>
        <taxon>Bacillati</taxon>
        <taxon>Actinomycetota</taxon>
        <taxon>Actinomycetes</taxon>
        <taxon>Streptosporangiales</taxon>
        <taxon>Thermomonosporaceae</taxon>
        <taxon>Actinoallomurus</taxon>
    </lineage>
</organism>
<dbReference type="InterPro" id="IPR036866">
    <property type="entry name" value="RibonucZ/Hydroxyglut_hydro"/>
</dbReference>
<dbReference type="InterPro" id="IPR006311">
    <property type="entry name" value="TAT_signal"/>
</dbReference>
<dbReference type="InterPro" id="IPR050114">
    <property type="entry name" value="UPF0173_UPF0282_UlaG_hydrolase"/>
</dbReference>